<reference evidence="2" key="1">
    <citation type="journal article" date="2014" name="Int. J. Syst. Evol. Microbiol.">
        <title>Complete genome sequence of Corynebacterium casei LMG S-19264T (=DSM 44701T), isolated from a smear-ripened cheese.</title>
        <authorList>
            <consortium name="US DOE Joint Genome Institute (JGI-PGF)"/>
            <person name="Walter F."/>
            <person name="Albersmeier A."/>
            <person name="Kalinowski J."/>
            <person name="Ruckert C."/>
        </authorList>
    </citation>
    <scope>NUCLEOTIDE SEQUENCE</scope>
    <source>
        <strain evidence="2">JCM 3051</strain>
    </source>
</reference>
<dbReference type="EMBL" id="BMPT01000010">
    <property type="protein sequence ID" value="GGM30381.1"/>
    <property type="molecule type" value="Genomic_DNA"/>
</dbReference>
<accession>A0A8H9L3Y8</accession>
<feature type="region of interest" description="Disordered" evidence="1">
    <location>
        <begin position="330"/>
        <end position="370"/>
    </location>
</feature>
<sequence>MTTPPHVLALRRIAFQIRALTTGQAPHARFSSADDAPPDLPPALAYDKRSRPTLVGAVEAERAVRVRRGVYVAVDHDLRPFDADFLAQVRGVVEALDVECWLSHTTAARLHGLWTYRDPGLVHITQTYNPPVRHEGRLRRHWSRALPDSHRTVLGGVPVSSLERTIVDVACTASLPCAVVAATAGFRRGASPVVVEEILESRARGRGVVQARKVMVLCDPDCASPGEVLVRLAAIMAGLPEPEVQVPVRLPGATAWLDVGWPAIRAGLEFDGEVKFSGELGDPVAARARQAERAAGVERAGWRVGSVVWDETVEFQDLVDRVGDFYRRAAAGAPEPLRRPHSSPSETGRQKEPAGHGSAGSFRSRTRPVS</sequence>
<dbReference type="RefSeq" id="WP_171103291.1">
    <property type="nucleotide sequence ID" value="NZ_BMPT01000010.1"/>
</dbReference>
<evidence type="ECO:0000313" key="3">
    <source>
        <dbReference type="Proteomes" id="UP000655589"/>
    </source>
</evidence>
<evidence type="ECO:0008006" key="4">
    <source>
        <dbReference type="Google" id="ProtNLM"/>
    </source>
</evidence>
<evidence type="ECO:0000313" key="2">
    <source>
        <dbReference type="EMBL" id="GGM30381.1"/>
    </source>
</evidence>
<dbReference type="Proteomes" id="UP000655589">
    <property type="component" value="Unassembled WGS sequence"/>
</dbReference>
<feature type="compositionally biased region" description="Polar residues" evidence="1">
    <location>
        <begin position="361"/>
        <end position="370"/>
    </location>
</feature>
<dbReference type="AlphaFoldDB" id="A0A8H9L3Y8"/>
<evidence type="ECO:0000256" key="1">
    <source>
        <dbReference type="SAM" id="MobiDB-lite"/>
    </source>
</evidence>
<organism evidence="2 3">
    <name type="scientific">Promicromonospora citrea</name>
    <dbReference type="NCBI Taxonomy" id="43677"/>
    <lineage>
        <taxon>Bacteria</taxon>
        <taxon>Bacillati</taxon>
        <taxon>Actinomycetota</taxon>
        <taxon>Actinomycetes</taxon>
        <taxon>Micrococcales</taxon>
        <taxon>Promicromonosporaceae</taxon>
        <taxon>Promicromonospora</taxon>
    </lineage>
</organism>
<proteinExistence type="predicted"/>
<reference evidence="2" key="2">
    <citation type="submission" date="2020-09" db="EMBL/GenBank/DDBJ databases">
        <authorList>
            <person name="Sun Q."/>
            <person name="Ohkuma M."/>
        </authorList>
    </citation>
    <scope>NUCLEOTIDE SEQUENCE</scope>
    <source>
        <strain evidence="2">JCM 3051</strain>
    </source>
</reference>
<protein>
    <recommendedName>
        <fullName evidence="4">Transcriptional regulator, AbiEi antitoxin, Type IV TA system</fullName>
    </recommendedName>
</protein>
<gene>
    <name evidence="2" type="ORF">GCM10010102_27270</name>
</gene>
<name>A0A8H9L3Y8_9MICO</name>
<comment type="caution">
    <text evidence="2">The sequence shown here is derived from an EMBL/GenBank/DDBJ whole genome shotgun (WGS) entry which is preliminary data.</text>
</comment>
<keyword evidence="3" id="KW-1185">Reference proteome</keyword>